<evidence type="ECO:0000256" key="17">
    <source>
        <dbReference type="RuleBase" id="RU003927"/>
    </source>
</evidence>
<dbReference type="EC" id="1.1.1.205" evidence="12 18"/>
<gene>
    <name evidence="20" type="ORF">KP509_29G073900</name>
</gene>
<evidence type="ECO:0000313" key="21">
    <source>
        <dbReference type="Proteomes" id="UP000825935"/>
    </source>
</evidence>
<dbReference type="SUPFAM" id="SSF54631">
    <property type="entry name" value="CBS-domain pair"/>
    <property type="match status" value="1"/>
</dbReference>
<evidence type="ECO:0000313" key="20">
    <source>
        <dbReference type="EMBL" id="KAH7292548.1"/>
    </source>
</evidence>
<sequence length="504" mass="54062">MENGGVGVDGFTGGMIMQQGYSYTYDDIILLPGYIDFPTEEVDLSTHLTKNITLRTPCVSSPMDTVTESQMAAAMALQGGIGIVHYNMRPEEQAYHVRRAKNLRLGFVPEPACLKPSDTIAQVDQIKLNRGFSSVLITENGQIGSKLLGIVTSRDTDFITDRFTELREVMSTDLVTASIDSSYEESLKVLISSKKSLLPIVRENGEVVELMCRTDAQAQQSYPPLGASSLDRDGKILVGAAIGTRESDKLRLRMLAEAGVNVVVLDSSQGDSIYQRQMLAFSKKAYPELDIIAGNVVTSYQARNLIEAGADALRVGMGSGSICTTQEVCAVGRGQATAVYKTASLAKQMNIPVIADGGIANSGHIVKALVLGASTVMMGSFLAGTTEAPGDYFYQNGQRLKKYRGMGSLEAMAKGSDTRYLGDKSRLKIAQGVSGAVADKGSVMKLIPYTMHAVRQGFQDLGVKTIAAAQDAVAQGRIELEVRTGAAQVEGGIHHLVSYEKKAF</sequence>
<comment type="caution">
    <text evidence="20">The sequence shown here is derived from an EMBL/GenBank/DDBJ whole genome shotgun (WGS) entry which is preliminary data.</text>
</comment>
<evidence type="ECO:0000256" key="10">
    <source>
        <dbReference type="ARBA" id="ARBA00048028"/>
    </source>
</evidence>
<evidence type="ECO:0000256" key="3">
    <source>
        <dbReference type="ARBA" id="ARBA00022723"/>
    </source>
</evidence>
<dbReference type="PROSITE" id="PS00487">
    <property type="entry name" value="IMP_DH_GMP_RED"/>
    <property type="match status" value="1"/>
</dbReference>
<comment type="catalytic activity">
    <reaction evidence="10 12 18">
        <text>IMP + NAD(+) + H2O = XMP + NADH + H(+)</text>
        <dbReference type="Rhea" id="RHEA:11708"/>
        <dbReference type="ChEBI" id="CHEBI:15377"/>
        <dbReference type="ChEBI" id="CHEBI:15378"/>
        <dbReference type="ChEBI" id="CHEBI:57464"/>
        <dbReference type="ChEBI" id="CHEBI:57540"/>
        <dbReference type="ChEBI" id="CHEBI:57945"/>
        <dbReference type="ChEBI" id="CHEBI:58053"/>
        <dbReference type="EC" id="1.1.1.205"/>
    </reaction>
</comment>
<evidence type="ECO:0000256" key="15">
    <source>
        <dbReference type="PIRSR" id="PIRSR000130-4"/>
    </source>
</evidence>
<evidence type="ECO:0000256" key="16">
    <source>
        <dbReference type="PROSITE-ProRule" id="PRU00703"/>
    </source>
</evidence>
<feature type="binding site" evidence="12">
    <location>
        <begin position="379"/>
        <end position="380"/>
    </location>
    <ligand>
        <name>IMP</name>
        <dbReference type="ChEBI" id="CHEBI:58053"/>
    </ligand>
</feature>
<organism evidence="20 21">
    <name type="scientific">Ceratopteris richardii</name>
    <name type="common">Triangle waterfern</name>
    <dbReference type="NCBI Taxonomy" id="49495"/>
    <lineage>
        <taxon>Eukaryota</taxon>
        <taxon>Viridiplantae</taxon>
        <taxon>Streptophyta</taxon>
        <taxon>Embryophyta</taxon>
        <taxon>Tracheophyta</taxon>
        <taxon>Polypodiopsida</taxon>
        <taxon>Polypodiidae</taxon>
        <taxon>Polypodiales</taxon>
        <taxon>Pteridineae</taxon>
        <taxon>Pteridaceae</taxon>
        <taxon>Parkerioideae</taxon>
        <taxon>Ceratopteris</taxon>
    </lineage>
</organism>
<dbReference type="CDD" id="cd00381">
    <property type="entry name" value="IMPDH"/>
    <property type="match status" value="1"/>
</dbReference>
<keyword evidence="12" id="KW-0963">Cytoplasm</keyword>
<name>A0A8T2RA39_CERRI</name>
<dbReference type="GO" id="GO:0003938">
    <property type="term" value="F:IMP dehydrogenase activity"/>
    <property type="evidence" value="ECO:0007669"/>
    <property type="project" value="UniProtKB-UniRule"/>
</dbReference>
<dbReference type="Pfam" id="PF00478">
    <property type="entry name" value="IMPDH"/>
    <property type="match status" value="1"/>
</dbReference>
<dbReference type="GO" id="GO:0006177">
    <property type="term" value="P:GMP biosynthetic process"/>
    <property type="evidence" value="ECO:0007669"/>
    <property type="project" value="UniProtKB-UniRule"/>
</dbReference>
<feature type="binding site" evidence="12">
    <location>
        <position position="431"/>
    </location>
    <ligand>
        <name>IMP</name>
        <dbReference type="ChEBI" id="CHEBI:58053"/>
    </ligand>
</feature>
<feature type="binding site" evidence="12">
    <location>
        <position position="321"/>
    </location>
    <ligand>
        <name>IMP</name>
        <dbReference type="ChEBI" id="CHEBI:58053"/>
    </ligand>
</feature>
<comment type="function">
    <text evidence="11 12">Catalyzes the conversion of inosine 5'-phosphate (IMP) to xanthosine 5'-phosphate (XMP), the first committed and rate-limiting step in the de novo synthesis of guanine nucleotides, and therefore plays an important role in the regulation of cell growth.</text>
</comment>
<evidence type="ECO:0000256" key="9">
    <source>
        <dbReference type="ARBA" id="ARBA00023122"/>
    </source>
</evidence>
<reference evidence="20" key="1">
    <citation type="submission" date="2021-08" db="EMBL/GenBank/DDBJ databases">
        <title>WGS assembly of Ceratopteris richardii.</title>
        <authorList>
            <person name="Marchant D.B."/>
            <person name="Chen G."/>
            <person name="Jenkins J."/>
            <person name="Shu S."/>
            <person name="Leebens-Mack J."/>
            <person name="Grimwood J."/>
            <person name="Schmutz J."/>
            <person name="Soltis P."/>
            <person name="Soltis D."/>
            <person name="Chen Z.-H."/>
        </authorList>
    </citation>
    <scope>NUCLEOTIDE SEQUENCE</scope>
    <source>
        <strain evidence="20">Whitten #5841</strain>
        <tissue evidence="20">Leaf</tissue>
    </source>
</reference>
<evidence type="ECO:0000259" key="19">
    <source>
        <dbReference type="PROSITE" id="PS51371"/>
    </source>
</evidence>
<evidence type="ECO:0000256" key="1">
    <source>
        <dbReference type="ARBA" id="ARBA00001958"/>
    </source>
</evidence>
<feature type="binding site" evidence="12 14">
    <location>
        <begin position="266"/>
        <end position="268"/>
    </location>
    <ligand>
        <name>NAD(+)</name>
        <dbReference type="ChEBI" id="CHEBI:57540"/>
    </ligand>
</feature>
<evidence type="ECO:0000256" key="18">
    <source>
        <dbReference type="RuleBase" id="RU003928"/>
    </source>
</evidence>
<dbReference type="GO" id="GO:0005737">
    <property type="term" value="C:cytoplasm"/>
    <property type="evidence" value="ECO:0007669"/>
    <property type="project" value="UniProtKB-SubCell"/>
</dbReference>
<dbReference type="PIRSF" id="PIRSF000130">
    <property type="entry name" value="IMPDH"/>
    <property type="match status" value="1"/>
</dbReference>
<feature type="domain" description="CBS" evidence="19">
    <location>
        <begin position="170"/>
        <end position="228"/>
    </location>
</feature>
<dbReference type="Gene3D" id="3.20.20.70">
    <property type="entry name" value="Aldolase class I"/>
    <property type="match status" value="1"/>
</dbReference>
<dbReference type="EMBL" id="CM035434">
    <property type="protein sequence ID" value="KAH7292548.1"/>
    <property type="molecule type" value="Genomic_DNA"/>
</dbReference>
<feature type="binding site" description="in other chain" evidence="12 15">
    <location>
        <position position="320"/>
    </location>
    <ligand>
        <name>K(+)</name>
        <dbReference type="ChEBI" id="CHEBI:29103"/>
        <note>ligand shared between two tetrameric partners</note>
    </ligand>
</feature>
<dbReference type="Pfam" id="PF00571">
    <property type="entry name" value="CBS"/>
    <property type="match status" value="2"/>
</dbReference>
<evidence type="ECO:0000256" key="13">
    <source>
        <dbReference type="PIRSR" id="PIRSR000130-1"/>
    </source>
</evidence>
<feature type="binding site" evidence="12">
    <location>
        <begin position="356"/>
        <end position="358"/>
    </location>
    <ligand>
        <name>IMP</name>
        <dbReference type="ChEBI" id="CHEBI:58053"/>
    </ligand>
</feature>
<comment type="subcellular location">
    <subcellularLocation>
        <location evidence="12">Cytoplasm</location>
    </subcellularLocation>
</comment>
<feature type="active site" description="Proton acceptor" evidence="12 13">
    <location>
        <position position="419"/>
    </location>
</feature>
<keyword evidence="4 12" id="KW-0332">GMP biosynthesis</keyword>
<keyword evidence="3 12" id="KW-0479">Metal-binding</keyword>
<dbReference type="FunFam" id="3.20.20.70:FF:000086">
    <property type="entry name" value="IMP dehydrogenase, putative"/>
    <property type="match status" value="1"/>
</dbReference>
<feature type="binding site" description="in other chain" evidence="12 15">
    <location>
        <position position="323"/>
    </location>
    <ligand>
        <name>K(+)</name>
        <dbReference type="ChEBI" id="CHEBI:29103"/>
        <note>ligand shared between two tetrameric partners</note>
    </ligand>
</feature>
<dbReference type="OrthoDB" id="416622at2759"/>
<evidence type="ECO:0000256" key="2">
    <source>
        <dbReference type="ARBA" id="ARBA00005502"/>
    </source>
</evidence>
<feature type="binding site" evidence="12 14">
    <location>
        <begin position="316"/>
        <end position="318"/>
    </location>
    <ligand>
        <name>NAD(+)</name>
        <dbReference type="ChEBI" id="CHEBI:57540"/>
    </ligand>
</feature>
<feature type="binding site" description="in other chain" evidence="12 15">
    <location>
        <position position="318"/>
    </location>
    <ligand>
        <name>K(+)</name>
        <dbReference type="ChEBI" id="CHEBI:29103"/>
        <note>ligand shared between two tetrameric partners</note>
    </ligand>
</feature>
<dbReference type="SUPFAM" id="SSF51412">
    <property type="entry name" value="Inosine monophosphate dehydrogenase (IMPDH)"/>
    <property type="match status" value="1"/>
</dbReference>
<evidence type="ECO:0000256" key="7">
    <source>
        <dbReference type="ARBA" id="ARBA00023002"/>
    </source>
</evidence>
<keyword evidence="21" id="KW-1185">Reference proteome</keyword>
<evidence type="ECO:0000256" key="5">
    <source>
        <dbReference type="ARBA" id="ARBA00022755"/>
    </source>
</evidence>
<dbReference type="InterPro" id="IPR046342">
    <property type="entry name" value="CBS_dom_sf"/>
</dbReference>
<comment type="pathway">
    <text evidence="12 18">Purine metabolism; XMP biosynthesis via de novo pathway; XMP from IMP: step 1/1.</text>
</comment>
<dbReference type="InterPro" id="IPR013785">
    <property type="entry name" value="Aldolase_TIM"/>
</dbReference>
<dbReference type="GO" id="GO:0006183">
    <property type="term" value="P:GTP biosynthetic process"/>
    <property type="evidence" value="ECO:0007669"/>
    <property type="project" value="TreeGrafter"/>
</dbReference>
<dbReference type="NCBIfam" id="TIGR01302">
    <property type="entry name" value="IMP_dehydrog"/>
    <property type="match status" value="1"/>
</dbReference>
<evidence type="ECO:0000256" key="6">
    <source>
        <dbReference type="ARBA" id="ARBA00022958"/>
    </source>
</evidence>
<dbReference type="GO" id="GO:0000166">
    <property type="term" value="F:nucleotide binding"/>
    <property type="evidence" value="ECO:0007669"/>
    <property type="project" value="UniProtKB-UniRule"/>
</dbReference>
<comment type="activity regulation">
    <text evidence="12">Mycophenolic acid (MPA) is a non-competitive inhibitor that prevents formation of the closed enzyme conformation by binding to the same site as the amobile flap. In contrast, mizoribine monophosphate (MZP) is a competitive inhibitor that induces the closed conformation. MPA is a potent inhibitor of mammalian IMPDHs but a poor inhibitor of the bacterial enzymes. MZP is a more potent inhibitor of bacterial IMPDH.</text>
</comment>
<dbReference type="CDD" id="cd04601">
    <property type="entry name" value="CBS_pair_IMPDH"/>
    <property type="match status" value="1"/>
</dbReference>
<dbReference type="PANTHER" id="PTHR11911:SF111">
    <property type="entry name" value="INOSINE-5'-MONOPHOSPHATE DEHYDROGENASE"/>
    <property type="match status" value="1"/>
</dbReference>
<evidence type="ECO:0000256" key="4">
    <source>
        <dbReference type="ARBA" id="ARBA00022749"/>
    </source>
</evidence>
<protein>
    <recommendedName>
        <fullName evidence="12 18">Inosine-5'-monophosphate dehydrogenase</fullName>
        <shortName evidence="12">IMP dehydrogenase</shortName>
        <shortName evidence="12">IMPD</shortName>
        <shortName evidence="12">IMPDH</shortName>
        <ecNumber evidence="12 18">1.1.1.205</ecNumber>
    </recommendedName>
</protein>
<comment type="similarity">
    <text evidence="2 12 17">Belongs to the IMPDH/GMPR family.</text>
</comment>
<dbReference type="InterPro" id="IPR001093">
    <property type="entry name" value="IMP_DH_GMPRt"/>
</dbReference>
<comment type="subunit">
    <text evidence="12">Homotetramer.</text>
</comment>
<evidence type="ECO:0000256" key="14">
    <source>
        <dbReference type="PIRSR" id="PIRSR000130-3"/>
    </source>
</evidence>
<dbReference type="InterPro" id="IPR015875">
    <property type="entry name" value="IMP_DH/GMP_Rdtase_CS"/>
</dbReference>
<feature type="active site" description="Thioimidate intermediate" evidence="12 13">
    <location>
        <position position="323"/>
    </location>
</feature>
<accession>A0A8T2RA39</accession>
<dbReference type="InterPro" id="IPR005990">
    <property type="entry name" value="IMP_DH"/>
</dbReference>
<evidence type="ECO:0000256" key="11">
    <source>
        <dbReference type="ARBA" id="ARBA00056556"/>
    </source>
</evidence>
<feature type="binding site" evidence="12">
    <location>
        <begin position="403"/>
        <end position="407"/>
    </location>
    <ligand>
        <name>IMP</name>
        <dbReference type="ChEBI" id="CHEBI:58053"/>
    </ligand>
</feature>
<dbReference type="OMA" id="MGYCGAK"/>
<keyword evidence="9 16" id="KW-0129">CBS domain</keyword>
<dbReference type="GO" id="GO:0046872">
    <property type="term" value="F:metal ion binding"/>
    <property type="evidence" value="ECO:0007669"/>
    <property type="project" value="UniProtKB-UniRule"/>
</dbReference>
<keyword evidence="5 12" id="KW-0658">Purine biosynthesis</keyword>
<dbReference type="Proteomes" id="UP000825935">
    <property type="component" value="Chromosome 29"/>
</dbReference>
<dbReference type="SMART" id="SM00116">
    <property type="entry name" value="CBS"/>
    <property type="match status" value="2"/>
</dbReference>
<proteinExistence type="inferred from homology"/>
<dbReference type="PANTHER" id="PTHR11911">
    <property type="entry name" value="INOSINE-5-MONOPHOSPHATE DEHYDROGENASE RELATED"/>
    <property type="match status" value="1"/>
</dbReference>
<dbReference type="HAMAP" id="MF_01964">
    <property type="entry name" value="IMPDH"/>
    <property type="match status" value="1"/>
</dbReference>
<comment type="caution">
    <text evidence="12">Lacks conserved residue(s) required for the propagation of feature annotation.</text>
</comment>
<comment type="cofactor">
    <cofactor evidence="1 12">
        <name>K(+)</name>
        <dbReference type="ChEBI" id="CHEBI:29103"/>
    </cofactor>
</comment>
<evidence type="ECO:0000256" key="8">
    <source>
        <dbReference type="ARBA" id="ARBA00023027"/>
    </source>
</evidence>
<dbReference type="PROSITE" id="PS51371">
    <property type="entry name" value="CBS"/>
    <property type="match status" value="1"/>
</dbReference>
<dbReference type="SMART" id="SM01240">
    <property type="entry name" value="IMPDH"/>
    <property type="match status" value="1"/>
</dbReference>
<keyword evidence="8 12" id="KW-0520">NAD</keyword>
<dbReference type="AlphaFoldDB" id="A0A8T2RA39"/>
<dbReference type="InterPro" id="IPR000644">
    <property type="entry name" value="CBS_dom"/>
</dbReference>
<keyword evidence="6 12" id="KW-0630">Potassium</keyword>
<keyword evidence="7 12" id="KW-0560">Oxidoreductase</keyword>
<evidence type="ECO:0000256" key="12">
    <source>
        <dbReference type="HAMAP-Rule" id="MF_03156"/>
    </source>
</evidence>